<sequence length="481" mass="55856">MIVKFFKKRGKGKASSCKACVDYLLKKPDDTAQILQGDPRLSQEIADSLQFKNTYTAGCLSFEEPNISEKDKRKIMASFEKAIFAGLEPEQYNISWVQHTDKGRLELNFVIPNVELTSGKRLQPYYDKADRPIVENFKQVINSIYGLSDPNDPTKKQNMVTKQELPSNKKQALEAITDGLSTLAKAGHINNRQDVIKALENAGFEIARITPKNISIKTDGQNLRLKGAFYEQDFRFSKELPADIEERARQYKRDNWERYQTARKKLDRAITKRQQEFSRKYPNRAEEINKEYRKNVPLTHNNSFINTRYNNFNISSSKLEVENNISRDDRMANINKNSEGSDWGNKARQVQNSTRGDLNLREDRQKLHQHEMGRRKRFDDFGYSTKEKIGINSNGNRNGNIFRESIERIINTARGRAKNFISRVRELTQGKPTNQETILRNQQSIRQFDELNKSLKQAINRKQEEKAQAYKVRQRGFSIGR</sequence>
<dbReference type="EMBL" id="SLXI01000015">
    <property type="protein sequence ID" value="TCP10792.1"/>
    <property type="molecule type" value="Genomic_DNA"/>
</dbReference>
<keyword evidence="3" id="KW-1185">Reference proteome</keyword>
<proteinExistence type="predicted"/>
<keyword evidence="1" id="KW-0175">Coiled coil</keyword>
<gene>
    <name evidence="2" type="ORF">EV697_1153</name>
</gene>
<reference evidence="2 3" key="1">
    <citation type="submission" date="2019-03" db="EMBL/GenBank/DDBJ databases">
        <title>Genomic Encyclopedia of Type Strains, Phase IV (KMG-IV): sequencing the most valuable type-strain genomes for metagenomic binning, comparative biology and taxonomic classification.</title>
        <authorList>
            <person name="Goeker M."/>
        </authorList>
    </citation>
    <scope>NUCLEOTIDE SEQUENCE [LARGE SCALE GENOMIC DNA]</scope>
    <source>
        <strain evidence="2 3">DSM 28231</strain>
    </source>
</reference>
<name>A0A4R2MZR7_9PAST</name>
<evidence type="ECO:0000313" key="2">
    <source>
        <dbReference type="EMBL" id="TCP10792.1"/>
    </source>
</evidence>
<organism evidence="2 3">
    <name type="scientific">Bisgaardia hudsonensis</name>
    <dbReference type="NCBI Taxonomy" id="109472"/>
    <lineage>
        <taxon>Bacteria</taxon>
        <taxon>Pseudomonadati</taxon>
        <taxon>Pseudomonadota</taxon>
        <taxon>Gammaproteobacteria</taxon>
        <taxon>Pasteurellales</taxon>
        <taxon>Pasteurellaceae</taxon>
        <taxon>Bisgaardia</taxon>
    </lineage>
</organism>
<evidence type="ECO:0000256" key="1">
    <source>
        <dbReference type="SAM" id="Coils"/>
    </source>
</evidence>
<dbReference type="Proteomes" id="UP000294841">
    <property type="component" value="Unassembled WGS sequence"/>
</dbReference>
<dbReference type="OrthoDB" id="5351104at2"/>
<evidence type="ECO:0000313" key="3">
    <source>
        <dbReference type="Proteomes" id="UP000294841"/>
    </source>
</evidence>
<feature type="coiled-coil region" evidence="1">
    <location>
        <begin position="441"/>
        <end position="472"/>
    </location>
</feature>
<accession>A0A4R2MZR7</accession>
<comment type="caution">
    <text evidence="2">The sequence shown here is derived from an EMBL/GenBank/DDBJ whole genome shotgun (WGS) entry which is preliminary data.</text>
</comment>
<dbReference type="AlphaFoldDB" id="A0A4R2MZR7"/>
<protein>
    <submittedName>
        <fullName evidence="2">Relaxase/mobilization nuclease-like protein</fullName>
    </submittedName>
</protein>